<dbReference type="AlphaFoldDB" id="A0A9I9E5Z1"/>
<organism evidence="1">
    <name type="scientific">Cucumis melo</name>
    <name type="common">Muskmelon</name>
    <dbReference type="NCBI Taxonomy" id="3656"/>
    <lineage>
        <taxon>Eukaryota</taxon>
        <taxon>Viridiplantae</taxon>
        <taxon>Streptophyta</taxon>
        <taxon>Embryophyta</taxon>
        <taxon>Tracheophyta</taxon>
        <taxon>Spermatophyta</taxon>
        <taxon>Magnoliopsida</taxon>
        <taxon>eudicotyledons</taxon>
        <taxon>Gunneridae</taxon>
        <taxon>Pentapetalae</taxon>
        <taxon>rosids</taxon>
        <taxon>fabids</taxon>
        <taxon>Cucurbitales</taxon>
        <taxon>Cucurbitaceae</taxon>
        <taxon>Benincaseae</taxon>
        <taxon>Cucumis</taxon>
    </lineage>
</organism>
<protein>
    <submittedName>
        <fullName evidence="1">Uncharacterized protein</fullName>
    </submittedName>
</protein>
<name>A0A9I9E5Z1_CUCME</name>
<accession>A0A9I9E5Z1</accession>
<dbReference type="EnsemblPlants" id="MELO3C029243.2.1">
    <property type="protein sequence ID" value="MELO3C029243.2.1"/>
    <property type="gene ID" value="MELO3C029243.2"/>
</dbReference>
<sequence>MSMMMNIGLKATLPGLHNHCFQRSASLKPFRSQKMAVVVFFAAGFLLRTICKKLPLSLGSDGNIKSTYGRIGILTNFNKNFITSVTWIDVSKY</sequence>
<proteinExistence type="predicted"/>
<evidence type="ECO:0000313" key="1">
    <source>
        <dbReference type="EnsemblPlants" id="MELO3C029243.2.1"/>
    </source>
</evidence>
<dbReference type="Gramene" id="MELO3C029243.2.1">
    <property type="protein sequence ID" value="MELO3C029243.2.1"/>
    <property type="gene ID" value="MELO3C029243.2"/>
</dbReference>
<reference evidence="1" key="1">
    <citation type="submission" date="2023-03" db="UniProtKB">
        <authorList>
            <consortium name="EnsemblPlants"/>
        </authorList>
    </citation>
    <scope>IDENTIFICATION</scope>
</reference>